<dbReference type="Pfam" id="PF13458">
    <property type="entry name" value="Peripla_BP_6"/>
    <property type="match status" value="1"/>
</dbReference>
<protein>
    <submittedName>
        <fullName evidence="9">ABC transporter substrate-binding protein</fullName>
    </submittedName>
</protein>
<keyword evidence="5 6" id="KW-0408">Iron</keyword>
<evidence type="ECO:0000313" key="9">
    <source>
        <dbReference type="EMBL" id="MCK0197254.1"/>
    </source>
</evidence>
<evidence type="ECO:0000256" key="1">
    <source>
        <dbReference type="ARBA" id="ARBA00010062"/>
    </source>
</evidence>
<comment type="caution">
    <text evidence="9">The sequence shown here is derived from an EMBL/GenBank/DDBJ whole genome shotgun (WGS) entry which is preliminary data.</text>
</comment>
<evidence type="ECO:0000256" key="6">
    <source>
        <dbReference type="PROSITE-ProRule" id="PRU00433"/>
    </source>
</evidence>
<dbReference type="RefSeq" id="WP_247028922.1">
    <property type="nucleotide sequence ID" value="NZ_JALKCH010000006.1"/>
</dbReference>
<proteinExistence type="inferred from homology"/>
<dbReference type="SUPFAM" id="SSF46626">
    <property type="entry name" value="Cytochrome c"/>
    <property type="match status" value="1"/>
</dbReference>
<keyword evidence="10" id="KW-1185">Reference proteome</keyword>
<dbReference type="Pfam" id="PF00034">
    <property type="entry name" value="Cytochrom_C"/>
    <property type="match status" value="1"/>
</dbReference>
<keyword evidence="4 7" id="KW-0732">Signal</keyword>
<evidence type="ECO:0000256" key="7">
    <source>
        <dbReference type="SAM" id="SignalP"/>
    </source>
</evidence>
<dbReference type="Gene3D" id="1.10.760.10">
    <property type="entry name" value="Cytochrome c-like domain"/>
    <property type="match status" value="1"/>
</dbReference>
<keyword evidence="2 6" id="KW-0349">Heme</keyword>
<evidence type="ECO:0000256" key="5">
    <source>
        <dbReference type="ARBA" id="ARBA00023004"/>
    </source>
</evidence>
<feature type="signal peptide" evidence="7">
    <location>
        <begin position="1"/>
        <end position="20"/>
    </location>
</feature>
<name>A0ABT0DBK5_9HYPH</name>
<gene>
    <name evidence="9" type="ORF">MWN34_10050</name>
</gene>
<dbReference type="Proteomes" id="UP001203284">
    <property type="component" value="Unassembled WGS sequence"/>
</dbReference>
<sequence length="443" mass="45033">MIRYPAILCAFLAATMAAVATTGAGAAPDGRALYQGIAAFAPGTTSLPAGFGACARCHGADGAGSREGAVRIPPLVWSDLMHPRGDAPAFRDEAAVLAAIATGAGRDGTSLNAVMPRFRLAPAEAAALLAYLHRLGTAKDLPPGVSADAITLGTLLPLSGPSGEVGRDVLAGLKQALGAANVSGGPFGRRLDLVDVDTAYGAEAAAARLAEVPVFAVVGGLWPTRGPVDRLLAAHRIAIVAPLAPDEATPAAAEWSVELLPSSTAQQAALAATMAGCSQGGERWILAADNQDGASASSPLRRFAGPAELRAALGQAPARGCLGLALSSVSTLRDAVPSTWEQRVVLPVPAALLRDDEEDGGPWKRLGGIAGTLLVELLSRAGPRLYEHALIEAADRLGDFAPLQLAPLRHAGGRFLGWQADIMVIPAARPEPVPPGTSNLKGG</sequence>
<dbReference type="PANTHER" id="PTHR47235:SF1">
    <property type="entry name" value="BLR6548 PROTEIN"/>
    <property type="match status" value="1"/>
</dbReference>
<dbReference type="InterPro" id="IPR028081">
    <property type="entry name" value="Leu-bd"/>
</dbReference>
<organism evidence="9 10">
    <name type="scientific">Ancylobacter crimeensis</name>
    <dbReference type="NCBI Taxonomy" id="2579147"/>
    <lineage>
        <taxon>Bacteria</taxon>
        <taxon>Pseudomonadati</taxon>
        <taxon>Pseudomonadota</taxon>
        <taxon>Alphaproteobacteria</taxon>
        <taxon>Hyphomicrobiales</taxon>
        <taxon>Xanthobacteraceae</taxon>
        <taxon>Ancylobacter</taxon>
    </lineage>
</organism>
<comment type="similarity">
    <text evidence="1">Belongs to the leucine-binding protein family.</text>
</comment>
<feature type="domain" description="Cytochrome c" evidence="8">
    <location>
        <begin position="25"/>
        <end position="136"/>
    </location>
</feature>
<reference evidence="9 10" key="1">
    <citation type="submission" date="2022-04" db="EMBL/GenBank/DDBJ databases">
        <authorList>
            <person name="Grouzdev D.S."/>
            <person name="Pantiukh K.S."/>
            <person name="Krutkina M.S."/>
        </authorList>
    </citation>
    <scope>NUCLEOTIDE SEQUENCE [LARGE SCALE GENOMIC DNA]</scope>
    <source>
        <strain evidence="9 10">6x-1</strain>
    </source>
</reference>
<evidence type="ECO:0000256" key="2">
    <source>
        <dbReference type="ARBA" id="ARBA00022617"/>
    </source>
</evidence>
<feature type="chain" id="PRO_5045051550" evidence="7">
    <location>
        <begin position="21"/>
        <end position="443"/>
    </location>
</feature>
<dbReference type="InterPro" id="IPR028082">
    <property type="entry name" value="Peripla_BP_I"/>
</dbReference>
<dbReference type="PANTHER" id="PTHR47235">
    <property type="entry name" value="BLR6548 PROTEIN"/>
    <property type="match status" value="1"/>
</dbReference>
<accession>A0ABT0DBK5</accession>
<evidence type="ECO:0000313" key="10">
    <source>
        <dbReference type="Proteomes" id="UP001203284"/>
    </source>
</evidence>
<evidence type="ECO:0000259" key="8">
    <source>
        <dbReference type="PROSITE" id="PS51007"/>
    </source>
</evidence>
<dbReference type="InterPro" id="IPR009056">
    <property type="entry name" value="Cyt_c-like_dom"/>
</dbReference>
<keyword evidence="3 6" id="KW-0479">Metal-binding</keyword>
<dbReference type="Gene3D" id="3.40.50.2300">
    <property type="match status" value="1"/>
</dbReference>
<dbReference type="EMBL" id="JALKCH010000006">
    <property type="protein sequence ID" value="MCK0197254.1"/>
    <property type="molecule type" value="Genomic_DNA"/>
</dbReference>
<dbReference type="PROSITE" id="PS51007">
    <property type="entry name" value="CYTC"/>
    <property type="match status" value="1"/>
</dbReference>
<dbReference type="SUPFAM" id="SSF53822">
    <property type="entry name" value="Periplasmic binding protein-like I"/>
    <property type="match status" value="1"/>
</dbReference>
<evidence type="ECO:0000256" key="4">
    <source>
        <dbReference type="ARBA" id="ARBA00022729"/>
    </source>
</evidence>
<evidence type="ECO:0000256" key="3">
    <source>
        <dbReference type="ARBA" id="ARBA00022723"/>
    </source>
</evidence>
<dbReference type="InterPro" id="IPR036909">
    <property type="entry name" value="Cyt_c-like_dom_sf"/>
</dbReference>